<sequence length="282" mass="31485">MRVTWLVMVASVSLLSACSMLVSQQTGKQSVSSSLMDFLYPEKTDKAAHSPEIPVLSLPVNVGIAFVPSAGWKGDAIHNKDQYELLEKVKTAFMKYDYIDRIEVIPSTYLAGGEGFTTLDQVGRLYDVDVMALVSYDQVTQSVENNAALLYWTIVGMYVIPGNENTVQTFVDTAVFDIKSRKMLFRAPGISKLEKRTTAVGIDETLSEKSMEGFNIAVTDMSQNLEDELARFKVRVKEEKIAKVEHKTNYSGGAIDIYFNLLILLALFVRLRIANTKNHSIF</sequence>
<dbReference type="NCBIfam" id="TIGR04179">
    <property type="entry name" value="rhombo_lipo"/>
    <property type="match status" value="1"/>
</dbReference>
<evidence type="ECO:0000313" key="3">
    <source>
        <dbReference type="EMBL" id="GGQ19264.1"/>
    </source>
</evidence>
<dbReference type="PROSITE" id="PS51257">
    <property type="entry name" value="PROKAR_LIPOPROTEIN"/>
    <property type="match status" value="1"/>
</dbReference>
<comment type="caution">
    <text evidence="3">The sequence shown here is derived from an EMBL/GenBank/DDBJ whole genome shotgun (WGS) entry which is preliminary data.</text>
</comment>
<accession>A0ABQ2RC66</accession>
<keyword evidence="1" id="KW-1133">Transmembrane helix</keyword>
<proteinExistence type="predicted"/>
<keyword evidence="1" id="KW-0812">Transmembrane</keyword>
<organism evidence="3 4">
    <name type="scientific">Shewanella litoralis</name>
    <dbReference type="NCBI Taxonomy" id="2282700"/>
    <lineage>
        <taxon>Bacteria</taxon>
        <taxon>Pseudomonadati</taxon>
        <taxon>Pseudomonadota</taxon>
        <taxon>Gammaproteobacteria</taxon>
        <taxon>Alteromonadales</taxon>
        <taxon>Shewanellaceae</taxon>
        <taxon>Shewanella</taxon>
    </lineage>
</organism>
<dbReference type="Proteomes" id="UP000619118">
    <property type="component" value="Unassembled WGS sequence"/>
</dbReference>
<gene>
    <name evidence="3" type="ORF">GCM10009411_19380</name>
</gene>
<evidence type="ECO:0000256" key="2">
    <source>
        <dbReference type="SAM" id="SignalP"/>
    </source>
</evidence>
<keyword evidence="4" id="KW-1185">Reference proteome</keyword>
<evidence type="ECO:0000256" key="1">
    <source>
        <dbReference type="SAM" id="Phobius"/>
    </source>
</evidence>
<dbReference type="RefSeq" id="WP_160054197.1">
    <property type="nucleotide sequence ID" value="NZ_BMQX01000012.1"/>
</dbReference>
<feature type="signal peptide" evidence="2">
    <location>
        <begin position="1"/>
        <end position="24"/>
    </location>
</feature>
<reference evidence="4" key="1">
    <citation type="journal article" date="2019" name="Int. J. Syst. Evol. Microbiol.">
        <title>The Global Catalogue of Microorganisms (GCM) 10K type strain sequencing project: providing services to taxonomists for standard genome sequencing and annotation.</title>
        <authorList>
            <consortium name="The Broad Institute Genomics Platform"/>
            <consortium name="The Broad Institute Genome Sequencing Center for Infectious Disease"/>
            <person name="Wu L."/>
            <person name="Ma J."/>
        </authorList>
    </citation>
    <scope>NUCLEOTIDE SEQUENCE [LARGE SCALE GENOMIC DNA]</scope>
    <source>
        <strain evidence="4">JCM 32306</strain>
    </source>
</reference>
<feature type="chain" id="PRO_5046575567" evidence="2">
    <location>
        <begin position="25"/>
        <end position="282"/>
    </location>
</feature>
<evidence type="ECO:0000313" key="4">
    <source>
        <dbReference type="Proteomes" id="UP000619118"/>
    </source>
</evidence>
<keyword evidence="3" id="KW-0449">Lipoprotein</keyword>
<keyword evidence="2" id="KW-0732">Signal</keyword>
<keyword evidence="1" id="KW-0472">Membrane</keyword>
<dbReference type="EMBL" id="BMQX01000012">
    <property type="protein sequence ID" value="GGQ19264.1"/>
    <property type="molecule type" value="Genomic_DNA"/>
</dbReference>
<protein>
    <submittedName>
        <fullName evidence="3">Rhombotarget lipoprotein</fullName>
    </submittedName>
</protein>
<name>A0ABQ2RC66_9GAMM</name>
<dbReference type="InterPro" id="IPR026443">
    <property type="entry name" value="Rhombo_lipo"/>
</dbReference>
<feature type="transmembrane region" description="Helical" evidence="1">
    <location>
        <begin position="250"/>
        <end position="269"/>
    </location>
</feature>